<dbReference type="AlphaFoldDB" id="A0AAN9GEJ4"/>
<feature type="compositionally biased region" description="Low complexity" evidence="2">
    <location>
        <begin position="308"/>
        <end position="326"/>
    </location>
</feature>
<dbReference type="PANTHER" id="PTHR22978">
    <property type="entry name" value="B-CELL TRANSLOCATION GENE"/>
    <property type="match status" value="1"/>
</dbReference>
<proteinExistence type="inferred from homology"/>
<evidence type="ECO:0000259" key="3">
    <source>
        <dbReference type="SMART" id="SM00099"/>
    </source>
</evidence>
<evidence type="ECO:0000313" key="4">
    <source>
        <dbReference type="EMBL" id="KAK7105437.1"/>
    </source>
</evidence>
<dbReference type="InterPro" id="IPR036054">
    <property type="entry name" value="BTG-like_sf"/>
</dbReference>
<dbReference type="EMBL" id="JBAMIC010000007">
    <property type="protein sequence ID" value="KAK7105437.1"/>
    <property type="molecule type" value="Genomic_DNA"/>
</dbReference>
<protein>
    <recommendedName>
        <fullName evidence="3">Anti-proliferative protein domain-containing protein</fullName>
    </recommendedName>
</protein>
<dbReference type="GO" id="GO:0005737">
    <property type="term" value="C:cytoplasm"/>
    <property type="evidence" value="ECO:0007669"/>
    <property type="project" value="TreeGrafter"/>
</dbReference>
<dbReference type="Pfam" id="PF07742">
    <property type="entry name" value="BTG"/>
    <property type="match status" value="1"/>
</dbReference>
<reference evidence="4 5" key="1">
    <citation type="submission" date="2024-02" db="EMBL/GenBank/DDBJ databases">
        <title>Chromosome-scale genome assembly of the rough periwinkle Littorina saxatilis.</title>
        <authorList>
            <person name="De Jode A."/>
            <person name="Faria R."/>
            <person name="Formenti G."/>
            <person name="Sims Y."/>
            <person name="Smith T.P."/>
            <person name="Tracey A."/>
            <person name="Wood J.M.D."/>
            <person name="Zagrodzka Z.B."/>
            <person name="Johannesson K."/>
            <person name="Butlin R.K."/>
            <person name="Leder E.H."/>
        </authorList>
    </citation>
    <scope>NUCLEOTIDE SEQUENCE [LARGE SCALE GENOMIC DNA]</scope>
    <source>
        <strain evidence="4">Snail1</strain>
        <tissue evidence="4">Muscle</tissue>
    </source>
</reference>
<dbReference type="SMART" id="SM00099">
    <property type="entry name" value="btg1"/>
    <property type="match status" value="1"/>
</dbReference>
<dbReference type="Proteomes" id="UP001374579">
    <property type="component" value="Unassembled WGS sequence"/>
</dbReference>
<comment type="caution">
    <text evidence="4">The sequence shown here is derived from an EMBL/GenBank/DDBJ whole genome shotgun (WGS) entry which is preliminary data.</text>
</comment>
<feature type="compositionally biased region" description="Pro residues" evidence="2">
    <location>
        <begin position="209"/>
        <end position="223"/>
    </location>
</feature>
<gene>
    <name evidence="4" type="ORF">V1264_016814</name>
</gene>
<dbReference type="InterPro" id="IPR033332">
    <property type="entry name" value="BTG"/>
</dbReference>
<dbReference type="PANTHER" id="PTHR22978:SF44">
    <property type="entry name" value="PROTEIN BTG3-LIKE PROTEIN"/>
    <property type="match status" value="1"/>
</dbReference>
<evidence type="ECO:0000256" key="2">
    <source>
        <dbReference type="SAM" id="MobiDB-lite"/>
    </source>
</evidence>
<feature type="domain" description="Anti-proliferative protein" evidence="3">
    <location>
        <begin position="2"/>
        <end position="108"/>
    </location>
</feature>
<feature type="compositionally biased region" description="Low complexity" evidence="2">
    <location>
        <begin position="270"/>
        <end position="300"/>
    </location>
</feature>
<dbReference type="InterPro" id="IPR002087">
    <property type="entry name" value="Anti_prolifrtn"/>
</dbReference>
<comment type="similarity">
    <text evidence="1">Belongs to the BTG family.</text>
</comment>
<feature type="region of interest" description="Disordered" evidence="2">
    <location>
        <begin position="208"/>
        <end position="326"/>
    </location>
</feature>
<name>A0AAN9GEJ4_9CAEN</name>
<dbReference type="Gene3D" id="3.90.640.90">
    <property type="entry name" value="Anti-proliferative protein, N-terminal domain"/>
    <property type="match status" value="1"/>
</dbReference>
<dbReference type="SUPFAM" id="SSF160696">
    <property type="entry name" value="BTG domain-like"/>
    <property type="match status" value="1"/>
</dbReference>
<feature type="compositionally biased region" description="Gly residues" evidence="2">
    <location>
        <begin position="241"/>
        <end position="259"/>
    </location>
</feature>
<feature type="compositionally biased region" description="Basic residues" evidence="2">
    <location>
        <begin position="260"/>
        <end position="269"/>
    </location>
</feature>
<organism evidence="4 5">
    <name type="scientific">Littorina saxatilis</name>
    <dbReference type="NCBI Taxonomy" id="31220"/>
    <lineage>
        <taxon>Eukaryota</taxon>
        <taxon>Metazoa</taxon>
        <taxon>Spiralia</taxon>
        <taxon>Lophotrochozoa</taxon>
        <taxon>Mollusca</taxon>
        <taxon>Gastropoda</taxon>
        <taxon>Caenogastropoda</taxon>
        <taxon>Littorinimorpha</taxon>
        <taxon>Littorinoidea</taxon>
        <taxon>Littorinidae</taxon>
        <taxon>Littorina</taxon>
    </lineage>
</organism>
<accession>A0AAN9GEJ4</accession>
<dbReference type="PRINTS" id="PR00310">
    <property type="entry name" value="ANTIPRLFBTG1"/>
</dbReference>
<dbReference type="GO" id="GO:0005634">
    <property type="term" value="C:nucleus"/>
    <property type="evidence" value="ECO:0007669"/>
    <property type="project" value="TreeGrafter"/>
</dbReference>
<keyword evidence="5" id="KW-1185">Reference proteome</keyword>
<sequence length="326" mass="36391">MMRDEIDAAVHFFGRVIIASNGAISHLGEFKSCLSKLLEKRFQNHWHVEIPGKGQGYRSIRMHPSEPLDPVLEQAALDSAFNYDNFFIPMEFTLWVDPKDVSCRFGDLKATYCTVLKDKDNKSNSIDVEELLETAKAVYTRQQHISIQHTNKQQMVQPSMVMDIYQYERNGQHYPSGSPPLYYDAFHPHHHHPGSNFLLYGAAGDGFSTPPPPFTSPSSPPQFQPSFLSSAVNTTPRKGSGKGGNFRKSGGGGGSGTGRGSRHNHHHQQQHNGEGTTFNHNHNNNHNTNGSTPNGTNWNGDRYHWVKGSKQQQQQQQISGSGKEAK</sequence>
<evidence type="ECO:0000256" key="1">
    <source>
        <dbReference type="ARBA" id="ARBA00007989"/>
    </source>
</evidence>
<evidence type="ECO:0000313" key="5">
    <source>
        <dbReference type="Proteomes" id="UP001374579"/>
    </source>
</evidence>